<dbReference type="SUPFAM" id="SSF50156">
    <property type="entry name" value="PDZ domain-like"/>
    <property type="match status" value="1"/>
</dbReference>
<dbReference type="Pfam" id="PF18294">
    <property type="entry name" value="Pept_S41_N"/>
    <property type="match status" value="1"/>
</dbReference>
<feature type="chain" id="PRO_5045911203" description="Tail specific protease domain-containing protein" evidence="1">
    <location>
        <begin position="24"/>
        <end position="456"/>
    </location>
</feature>
<dbReference type="SUPFAM" id="SSF52096">
    <property type="entry name" value="ClpP/crotonase"/>
    <property type="match status" value="1"/>
</dbReference>
<dbReference type="PROSITE" id="PS51257">
    <property type="entry name" value="PROKAR_LIPOPROTEIN"/>
    <property type="match status" value="1"/>
</dbReference>
<evidence type="ECO:0000256" key="1">
    <source>
        <dbReference type="SAM" id="SignalP"/>
    </source>
</evidence>
<dbReference type="PANTHER" id="PTHR32060">
    <property type="entry name" value="TAIL-SPECIFIC PROTEASE"/>
    <property type="match status" value="1"/>
</dbReference>
<dbReference type="Pfam" id="PF03572">
    <property type="entry name" value="Peptidase_S41"/>
    <property type="match status" value="1"/>
</dbReference>
<feature type="signal peptide" evidence="1">
    <location>
        <begin position="1"/>
        <end position="23"/>
    </location>
</feature>
<evidence type="ECO:0008006" key="6">
    <source>
        <dbReference type="Google" id="ProtNLM"/>
    </source>
</evidence>
<dbReference type="RefSeq" id="WP_187254762.1">
    <property type="nucleotide sequence ID" value="NZ_JBHULF010000006.1"/>
</dbReference>
<dbReference type="InterPro" id="IPR041613">
    <property type="entry name" value="Pept_S41_N"/>
</dbReference>
<gene>
    <name evidence="4" type="ORF">BC349_00350</name>
</gene>
<dbReference type="EMBL" id="MBUA01000001">
    <property type="protein sequence ID" value="MBC6489402.1"/>
    <property type="molecule type" value="Genomic_DNA"/>
</dbReference>
<dbReference type="InterPro" id="IPR005151">
    <property type="entry name" value="Tail-specific_protease"/>
</dbReference>
<comment type="caution">
    <text evidence="4">The sequence shown here is derived from an EMBL/GenBank/DDBJ whole genome shotgun (WGS) entry which is preliminary data.</text>
</comment>
<protein>
    <recommendedName>
        <fullName evidence="6">Tail specific protease domain-containing protein</fullName>
    </recommendedName>
</protein>
<dbReference type="Gene3D" id="3.30.750.170">
    <property type="match status" value="1"/>
</dbReference>
<keyword evidence="5" id="KW-1185">Reference proteome</keyword>
<dbReference type="CDD" id="cd07561">
    <property type="entry name" value="Peptidase_S41_CPP_like"/>
    <property type="match status" value="1"/>
</dbReference>
<accession>A0ABR7M310</accession>
<evidence type="ECO:0000259" key="2">
    <source>
        <dbReference type="Pfam" id="PF03572"/>
    </source>
</evidence>
<evidence type="ECO:0000259" key="3">
    <source>
        <dbReference type="Pfam" id="PF18294"/>
    </source>
</evidence>
<dbReference type="Proteomes" id="UP000765802">
    <property type="component" value="Unassembled WGS sequence"/>
</dbReference>
<evidence type="ECO:0000313" key="4">
    <source>
        <dbReference type="EMBL" id="MBC6489402.1"/>
    </source>
</evidence>
<proteinExistence type="predicted"/>
<keyword evidence="1" id="KW-0732">Signal</keyword>
<dbReference type="InterPro" id="IPR036034">
    <property type="entry name" value="PDZ_sf"/>
</dbReference>
<dbReference type="Gene3D" id="3.90.226.10">
    <property type="entry name" value="2-enoyl-CoA Hydratase, Chain A, domain 1"/>
    <property type="match status" value="1"/>
</dbReference>
<dbReference type="Gene3D" id="2.30.42.10">
    <property type="match status" value="1"/>
</dbReference>
<organism evidence="4 5">
    <name type="scientific">Flavihumibacter stibioxidans</name>
    <dbReference type="NCBI Taxonomy" id="1834163"/>
    <lineage>
        <taxon>Bacteria</taxon>
        <taxon>Pseudomonadati</taxon>
        <taxon>Bacteroidota</taxon>
        <taxon>Chitinophagia</taxon>
        <taxon>Chitinophagales</taxon>
        <taxon>Chitinophagaceae</taxon>
        <taxon>Flavihumibacter</taxon>
    </lineage>
</organism>
<dbReference type="PANTHER" id="PTHR32060:SF30">
    <property type="entry name" value="CARBOXY-TERMINAL PROCESSING PROTEASE CTPA"/>
    <property type="match status" value="1"/>
</dbReference>
<sequence length="456" mass="49834">MKRILLLSSFAVLILSACQKDVAEETTPPPGTGTVSAADKVKDTSLMIAREAYLWYKQIPTSFNPRTYADPNKIMQAIRQYSNEPGFAEPVDRWSFAMLQKDWDNASSGISGDLGIGIFFRSATDLRVTNVEPESVAGKAGVQRTWRITKINGSTDINTSDASINFIVNAIYGGNTATITFLKPDGTSVELTLAPGSYQEQPLVLDTVYKSGGKSIGYLVLNSFLGDQDQIKAGFGNAFNHFTAEGVTDMIVDLRYNGGGYVSLQQELANYLAPNTVSAGTVMYKQTFNDILAQYNSTVNFAKKGTLSPTKIVFIISQNTASASEALINIMKPHLEVKTVGPSASNGKPVGYFDIPVGEWYVFPVSLRLVNSLGQGSYFDGFIPDKQVIDGLDKPWGDLTEDCLASAMKYLTTGAFRFDSRDVERSSPEALNSYNKMQSHKLKVMVEDRVRIPGLN</sequence>
<dbReference type="InterPro" id="IPR029045">
    <property type="entry name" value="ClpP/crotonase-like_dom_sf"/>
</dbReference>
<reference evidence="4 5" key="1">
    <citation type="submission" date="2016-07" db="EMBL/GenBank/DDBJ databases">
        <title>Genome analysis of Flavihumibacter stibioxidans YS-17.</title>
        <authorList>
            <person name="Shi K."/>
            <person name="Han Y."/>
            <person name="Wang G."/>
        </authorList>
    </citation>
    <scope>NUCLEOTIDE SEQUENCE [LARGE SCALE GENOMIC DNA]</scope>
    <source>
        <strain evidence="4 5">YS-17</strain>
    </source>
</reference>
<name>A0ABR7M310_9BACT</name>
<feature type="domain" description="Tail specific protease" evidence="2">
    <location>
        <begin position="216"/>
        <end position="350"/>
    </location>
</feature>
<feature type="domain" description="Peptidase S41 N-terminal" evidence="3">
    <location>
        <begin position="50"/>
        <end position="96"/>
    </location>
</feature>
<evidence type="ECO:0000313" key="5">
    <source>
        <dbReference type="Proteomes" id="UP000765802"/>
    </source>
</evidence>